<dbReference type="GeneID" id="59337079"/>
<organism evidence="3 4">
    <name type="scientific">Letharia lupina</name>
    <dbReference type="NCBI Taxonomy" id="560253"/>
    <lineage>
        <taxon>Eukaryota</taxon>
        <taxon>Fungi</taxon>
        <taxon>Dikarya</taxon>
        <taxon>Ascomycota</taxon>
        <taxon>Pezizomycotina</taxon>
        <taxon>Lecanoromycetes</taxon>
        <taxon>OSLEUM clade</taxon>
        <taxon>Lecanoromycetidae</taxon>
        <taxon>Lecanorales</taxon>
        <taxon>Lecanorineae</taxon>
        <taxon>Parmeliaceae</taxon>
        <taxon>Letharia</taxon>
    </lineage>
</organism>
<keyword evidence="4" id="KW-1185">Reference proteome</keyword>
<keyword evidence="2" id="KW-1133">Transmembrane helix</keyword>
<sequence>MKSISNITARKLSGNGVHPRYLNISGLLPPVSSLSLDPASSLLPQAPADYCGLCIIEAPGGIRLVYWEPDGVGSQGNVTANANPTQPYTTVDNGFTYTSPSVYVIYSELQATVSATGQCDLSASGDPVGPSYAAKTIGYSSRFLAYGTVTIPGPNCDEQYIEGGFHTIDFSELYYTPIVTSTVYKPGCTPYANPRLSLPADLIDVVPAWETCQPLFYGAFDPPSILTKASGLAPAQASPAAVTPPPPPVPALPVVAQATPTAGIPAATIAPNNAGQMAGAIDPPASVIKSNDITLLNGNTHEVVATPAASPEDSDPNSQEAVAANNDPSGQLIAPTAAVVANNPTQTPASGTDPDSQKVATGNDGPSGQVPGSAAAVIVKSPVQTPASAANIVVAQGKTLTENGPSANIGGKAAVYSSGSVYVDSTPVAVPTSAQVTPANIVVAQGQTLTEGGSSANFGGKAAVYSAGSIYLDSSTPIAVPKAEDTNVVVAQGQTLTENGLTASIGGKAAVYSAGSLYYDSTPIPIPKASPTNVVVAQGQTLTENGPSAYLGGKTALYKAGSIYYDSTSVAIPTSTQGQQNHPPVVAAGVTFAPTIQTPSSVVTNGITFAPVVEKASPVVAGGITFAPILQSVGGNTHEPVVAGGITFQPSNVQSSNAVAMETPAPLSVGRIPVLKAANGGLIVAGTTIFQGSTTSLLGHVIVANSDNVVLDGTTHSLAPVTAYPVETPTSTPLEIANEPVLKAANGDLVIAGSTVSQGSMTSLLGHAISVGLGNVVLDGTTHAFGPVSAHPLETPTPLEIANQPVMKAANGGLVLAGVTIPQGSQISLFGHVVSVGADNLVEDGKTLVFAANTKVAGQQSVTSLVYGTSNIETTLTSGVTYSSSGHIITYTGSIPSVLTEATSSVIGTTTVPQQASALPNQVFVETSVYATPEQLFVEASPSALQYVLNGKTATAAAPSDVPLGGLILAGFGAVPSNGSTPMKSSVLPSMVLVNSTVTSIPTSQTVRPPGSTSMPGSKASPSRPAHGTGPRVMSWARVLGNYFVVLGYILGIALIM</sequence>
<reference evidence="3 4" key="1">
    <citation type="journal article" date="2020" name="Genomics">
        <title>Complete, high-quality genomes from long-read metagenomic sequencing of two wolf lichen thalli reveals enigmatic genome architecture.</title>
        <authorList>
            <person name="McKenzie S.K."/>
            <person name="Walston R.F."/>
            <person name="Allen J.L."/>
        </authorList>
    </citation>
    <scope>NUCLEOTIDE SEQUENCE [LARGE SCALE GENOMIC DNA]</scope>
    <source>
        <strain evidence="3">WasteWater1</strain>
    </source>
</reference>
<feature type="region of interest" description="Disordered" evidence="1">
    <location>
        <begin position="306"/>
        <end position="329"/>
    </location>
</feature>
<gene>
    <name evidence="3" type="ORF">HO133_008684</name>
</gene>
<proteinExistence type="predicted"/>
<dbReference type="AlphaFoldDB" id="A0A8H6FG32"/>
<evidence type="ECO:0000256" key="2">
    <source>
        <dbReference type="SAM" id="Phobius"/>
    </source>
</evidence>
<feature type="compositionally biased region" description="Polar residues" evidence="1">
    <location>
        <begin position="1002"/>
        <end position="1016"/>
    </location>
</feature>
<keyword evidence="2" id="KW-0472">Membrane</keyword>
<comment type="caution">
    <text evidence="3">The sequence shown here is derived from an EMBL/GenBank/DDBJ whole genome shotgun (WGS) entry which is preliminary data.</text>
</comment>
<dbReference type="RefSeq" id="XP_037155550.1">
    <property type="nucleotide sequence ID" value="XM_037299549.1"/>
</dbReference>
<keyword evidence="2" id="KW-0812">Transmembrane</keyword>
<dbReference type="Proteomes" id="UP000593566">
    <property type="component" value="Unassembled WGS sequence"/>
</dbReference>
<evidence type="ECO:0000313" key="4">
    <source>
        <dbReference type="Proteomes" id="UP000593566"/>
    </source>
</evidence>
<evidence type="ECO:0000313" key="3">
    <source>
        <dbReference type="EMBL" id="KAF6227242.1"/>
    </source>
</evidence>
<protein>
    <submittedName>
        <fullName evidence="3">Uncharacterized protein</fullName>
    </submittedName>
</protein>
<feature type="transmembrane region" description="Helical" evidence="2">
    <location>
        <begin position="1036"/>
        <end position="1056"/>
    </location>
</feature>
<accession>A0A8H6FG32</accession>
<name>A0A8H6FG32_9LECA</name>
<dbReference type="EMBL" id="JACCJB010000005">
    <property type="protein sequence ID" value="KAF6227242.1"/>
    <property type="molecule type" value="Genomic_DNA"/>
</dbReference>
<feature type="region of interest" description="Disordered" evidence="1">
    <location>
        <begin position="342"/>
        <end position="372"/>
    </location>
</feature>
<evidence type="ECO:0000256" key="1">
    <source>
        <dbReference type="SAM" id="MobiDB-lite"/>
    </source>
</evidence>
<feature type="region of interest" description="Disordered" evidence="1">
    <location>
        <begin position="1002"/>
        <end position="1028"/>
    </location>
</feature>
<feature type="compositionally biased region" description="Polar residues" evidence="1">
    <location>
        <begin position="342"/>
        <end position="366"/>
    </location>
</feature>